<evidence type="ECO:0000313" key="8">
    <source>
        <dbReference type="EMBL" id="KIV97280.1"/>
    </source>
</evidence>
<dbReference type="GO" id="GO:0005634">
    <property type="term" value="C:nucleus"/>
    <property type="evidence" value="ECO:0007669"/>
    <property type="project" value="TreeGrafter"/>
</dbReference>
<dbReference type="GO" id="GO:0000981">
    <property type="term" value="F:DNA-binding transcription factor activity, RNA polymerase II-specific"/>
    <property type="evidence" value="ECO:0007669"/>
    <property type="project" value="InterPro"/>
</dbReference>
<dbReference type="PROSITE" id="PS50048">
    <property type="entry name" value="ZN2_CY6_FUNGAL_2"/>
    <property type="match status" value="1"/>
</dbReference>
<accession>A0A0D1X644</accession>
<dbReference type="Gene3D" id="4.10.240.10">
    <property type="entry name" value="Zn(2)-C6 fungal-type DNA-binding domain"/>
    <property type="match status" value="1"/>
</dbReference>
<dbReference type="InterPro" id="IPR007219">
    <property type="entry name" value="XnlR_reg_dom"/>
</dbReference>
<dbReference type="AlphaFoldDB" id="A0A0D1X644"/>
<evidence type="ECO:0000256" key="5">
    <source>
        <dbReference type="ARBA" id="ARBA00023242"/>
    </source>
</evidence>
<feature type="region of interest" description="Disordered" evidence="6">
    <location>
        <begin position="111"/>
        <end position="149"/>
    </location>
</feature>
<dbReference type="OrthoDB" id="424974at2759"/>
<dbReference type="STRING" id="212818.A0A0D1X644"/>
<organism evidence="8 9">
    <name type="scientific">Exophiala mesophila</name>
    <name type="common">Black yeast-like fungus</name>
    <dbReference type="NCBI Taxonomy" id="212818"/>
    <lineage>
        <taxon>Eukaryota</taxon>
        <taxon>Fungi</taxon>
        <taxon>Dikarya</taxon>
        <taxon>Ascomycota</taxon>
        <taxon>Pezizomycotina</taxon>
        <taxon>Eurotiomycetes</taxon>
        <taxon>Chaetothyriomycetidae</taxon>
        <taxon>Chaetothyriales</taxon>
        <taxon>Herpotrichiellaceae</taxon>
        <taxon>Exophiala</taxon>
    </lineage>
</organism>
<feature type="domain" description="Zn(2)-C6 fungal-type" evidence="7">
    <location>
        <begin position="13"/>
        <end position="46"/>
    </location>
</feature>
<evidence type="ECO:0000256" key="2">
    <source>
        <dbReference type="ARBA" id="ARBA00023015"/>
    </source>
</evidence>
<evidence type="ECO:0000256" key="4">
    <source>
        <dbReference type="ARBA" id="ARBA00023163"/>
    </source>
</evidence>
<dbReference type="Pfam" id="PF00172">
    <property type="entry name" value="Zn_clus"/>
    <property type="match status" value="1"/>
</dbReference>
<dbReference type="SUPFAM" id="SSF57701">
    <property type="entry name" value="Zn2/Cys6 DNA-binding domain"/>
    <property type="match status" value="1"/>
</dbReference>
<feature type="region of interest" description="Disordered" evidence="6">
    <location>
        <begin position="64"/>
        <end position="89"/>
    </location>
</feature>
<keyword evidence="3" id="KW-0238">DNA-binding</keyword>
<name>A0A0D1X644_EXOME</name>
<evidence type="ECO:0000256" key="3">
    <source>
        <dbReference type="ARBA" id="ARBA00023125"/>
    </source>
</evidence>
<evidence type="ECO:0000259" key="7">
    <source>
        <dbReference type="PROSITE" id="PS50048"/>
    </source>
</evidence>
<dbReference type="OMA" id="ERPTQGF"/>
<feature type="compositionally biased region" description="Polar residues" evidence="6">
    <location>
        <begin position="78"/>
        <end position="89"/>
    </location>
</feature>
<evidence type="ECO:0000313" key="9">
    <source>
        <dbReference type="Proteomes" id="UP000054302"/>
    </source>
</evidence>
<dbReference type="CDD" id="cd00067">
    <property type="entry name" value="GAL4"/>
    <property type="match status" value="1"/>
</dbReference>
<dbReference type="Proteomes" id="UP000054302">
    <property type="component" value="Unassembled WGS sequence"/>
</dbReference>
<keyword evidence="4" id="KW-0804">Transcription</keyword>
<dbReference type="VEuPathDB" id="FungiDB:PV10_01048"/>
<dbReference type="EMBL" id="KN847520">
    <property type="protein sequence ID" value="KIV97280.1"/>
    <property type="molecule type" value="Genomic_DNA"/>
</dbReference>
<dbReference type="SMART" id="SM00066">
    <property type="entry name" value="GAL4"/>
    <property type="match status" value="1"/>
</dbReference>
<dbReference type="CDD" id="cd12148">
    <property type="entry name" value="fungal_TF_MHR"/>
    <property type="match status" value="1"/>
</dbReference>
<gene>
    <name evidence="8" type="ORF">PV10_01048</name>
</gene>
<protein>
    <recommendedName>
        <fullName evidence="7">Zn(2)-C6 fungal-type domain-containing protein</fullName>
    </recommendedName>
</protein>
<dbReference type="HOGENOM" id="CLU_008511_1_1_1"/>
<dbReference type="RefSeq" id="XP_016228854.1">
    <property type="nucleotide sequence ID" value="XM_016365205.1"/>
</dbReference>
<dbReference type="GO" id="GO:0000435">
    <property type="term" value="P:positive regulation of transcription from RNA polymerase II promoter by galactose"/>
    <property type="evidence" value="ECO:0007669"/>
    <property type="project" value="TreeGrafter"/>
</dbReference>
<dbReference type="InterPro" id="IPR001138">
    <property type="entry name" value="Zn2Cys6_DnaBD"/>
</dbReference>
<dbReference type="InterPro" id="IPR036864">
    <property type="entry name" value="Zn2-C6_fun-type_DNA-bd_sf"/>
</dbReference>
<feature type="compositionally biased region" description="Low complexity" evidence="6">
    <location>
        <begin position="114"/>
        <end position="124"/>
    </location>
</feature>
<dbReference type="PANTHER" id="PTHR47424">
    <property type="entry name" value="REGULATORY PROTEIN GAL4"/>
    <property type="match status" value="1"/>
</dbReference>
<reference evidence="8 9" key="1">
    <citation type="submission" date="2015-01" db="EMBL/GenBank/DDBJ databases">
        <title>The Genome Sequence of Exophiala mesophila CBS40295.</title>
        <authorList>
            <consortium name="The Broad Institute Genomics Platform"/>
            <person name="Cuomo C."/>
            <person name="de Hoog S."/>
            <person name="Gorbushina A."/>
            <person name="Stielow B."/>
            <person name="Teixiera M."/>
            <person name="Abouelleil A."/>
            <person name="Chapman S.B."/>
            <person name="Priest M."/>
            <person name="Young S.K."/>
            <person name="Wortman J."/>
            <person name="Nusbaum C."/>
            <person name="Birren B."/>
        </authorList>
    </citation>
    <scope>NUCLEOTIDE SEQUENCE [LARGE SCALE GENOMIC DNA]</scope>
    <source>
        <strain evidence="8 9">CBS 40295</strain>
    </source>
</reference>
<dbReference type="GO" id="GO:0000978">
    <property type="term" value="F:RNA polymerase II cis-regulatory region sequence-specific DNA binding"/>
    <property type="evidence" value="ECO:0007669"/>
    <property type="project" value="TreeGrafter"/>
</dbReference>
<evidence type="ECO:0000256" key="1">
    <source>
        <dbReference type="ARBA" id="ARBA00022723"/>
    </source>
</evidence>
<dbReference type="Pfam" id="PF04082">
    <property type="entry name" value="Fungal_trans"/>
    <property type="match status" value="1"/>
</dbReference>
<dbReference type="PANTHER" id="PTHR47424:SF4">
    <property type="entry name" value="ZN(II)2CYS6 TRANSCRIPTION FACTOR (EUROFUNG)"/>
    <property type="match status" value="1"/>
</dbReference>
<dbReference type="GeneID" id="27318893"/>
<dbReference type="GO" id="GO:0006351">
    <property type="term" value="P:DNA-templated transcription"/>
    <property type="evidence" value="ECO:0007669"/>
    <property type="project" value="InterPro"/>
</dbReference>
<dbReference type="SMART" id="SM00906">
    <property type="entry name" value="Fungal_trans"/>
    <property type="match status" value="1"/>
</dbReference>
<keyword evidence="2" id="KW-0805">Transcription regulation</keyword>
<proteinExistence type="predicted"/>
<keyword evidence="9" id="KW-1185">Reference proteome</keyword>
<evidence type="ECO:0000256" key="6">
    <source>
        <dbReference type="SAM" id="MobiDB-lite"/>
    </source>
</evidence>
<feature type="region of interest" description="Disordered" evidence="6">
    <location>
        <begin position="676"/>
        <end position="697"/>
    </location>
</feature>
<dbReference type="GO" id="GO:0008270">
    <property type="term" value="F:zinc ion binding"/>
    <property type="evidence" value="ECO:0007669"/>
    <property type="project" value="InterPro"/>
</dbReference>
<dbReference type="InterPro" id="IPR051127">
    <property type="entry name" value="Fungal_SecMet_Regulators"/>
</dbReference>
<sequence length="755" mass="84284">MEPRTKRQKVTIACVPCRSRKIKCNGLGPVCAPCEKKASNGVECSWQPSITRTPTHSWIQVRQNSNLVDNSPARRPKPSSTSEETWASTGSQPALSYIAGVHSLPTLSPKVLRSRSPQASSQSRHTFAVSRHEHASVHLSEEAAQPERSGRAIMEVPVDDSGQEGFFGSSSVENFMQNVQKMVQQKVQGEDQLKGLPDAQPINTRALLAADHNKPGIKPMEYVLPPRRRADVLLSVYWKYVHVLYPYLEKPSVQAEYEQLWKGDGSICEERSFVGLLNVIFALSCLLDDSLAAEDREDAARTFYLRARELIDLVENGSIRSVQSFLLLGQYFQSTNASHPCWVFVGTAIRTAQSLGLHLAETSESAPNPNTRELLRRIWYGCVLMDRVVATTYGRPCMIGPRSATMVPLPMSIIQSPPVSGELMEQSDSIDDFIAVEFYILTLKLYEILHDVVFNFYAFNFQIQPLDIDKFCGSLSEGHQSVFEIERRLFRWEQDVPEYLKVPQSQQEDAPDTVVRRQAVVLKQRQLHVRLLLLRPVLSYFVTSEFHDGHLPIPLGSLLSQRLLLQCAIVCVKVALEAIYIVCAEGSTTVGQMGNVSAWWDCVLYIYTSATILIAARLSPAILSEISEDLILEGWRKAMAVLESYSCLNPTITRLIVTQRLLFEAVPQHYSRHKKNAQQARRNVAGPNCSDSEVSTVPHEESFGVAATKTNSDEATLTGGSQVEESALPSSPFLGWETGFDPDDLSWLMTIPLDC</sequence>
<feature type="compositionally biased region" description="Basic and acidic residues" evidence="6">
    <location>
        <begin position="130"/>
        <end position="141"/>
    </location>
</feature>
<keyword evidence="5" id="KW-0539">Nucleus</keyword>
<keyword evidence="1" id="KW-0479">Metal-binding</keyword>